<sequence length="159" mass="18281">MIKLQLFLFRVEIEIEIEGVNPKVYIPRCRDLVITSSEHDKSAKHIDGRFAKCGDFIKQPILSSLKIHDPTEELKAMFRSIFRLFVNLHTLIGAIKVPEKLWILNGTTEVIQIRRIVINFIHSGAHTEPTTSSSTSQYYHIFEAPQLLDSMVTFVVLFN</sequence>
<gene>
    <name evidence="1" type="ORF">CASFOL_028732</name>
</gene>
<evidence type="ECO:0000313" key="2">
    <source>
        <dbReference type="Proteomes" id="UP001632038"/>
    </source>
</evidence>
<proteinExistence type="predicted"/>
<comment type="caution">
    <text evidence="1">The sequence shown here is derived from an EMBL/GenBank/DDBJ whole genome shotgun (WGS) entry which is preliminary data.</text>
</comment>
<dbReference type="AlphaFoldDB" id="A0ABD3CDJ9"/>
<evidence type="ECO:0000313" key="1">
    <source>
        <dbReference type="EMBL" id="KAL3627369.1"/>
    </source>
</evidence>
<dbReference type="Proteomes" id="UP001632038">
    <property type="component" value="Unassembled WGS sequence"/>
</dbReference>
<reference evidence="2" key="1">
    <citation type="journal article" date="2024" name="IScience">
        <title>Strigolactones Initiate the Formation of Haustorium-like Structures in Castilleja.</title>
        <authorList>
            <person name="Buerger M."/>
            <person name="Peterson D."/>
            <person name="Chory J."/>
        </authorList>
    </citation>
    <scope>NUCLEOTIDE SEQUENCE [LARGE SCALE GENOMIC DNA]</scope>
</reference>
<accession>A0ABD3CDJ9</accession>
<name>A0ABD3CDJ9_9LAMI</name>
<keyword evidence="2" id="KW-1185">Reference proteome</keyword>
<dbReference type="EMBL" id="JAVIJP010000039">
    <property type="protein sequence ID" value="KAL3627369.1"/>
    <property type="molecule type" value="Genomic_DNA"/>
</dbReference>
<protein>
    <submittedName>
        <fullName evidence="1">Uncharacterized protein</fullName>
    </submittedName>
</protein>
<organism evidence="1 2">
    <name type="scientific">Castilleja foliolosa</name>
    <dbReference type="NCBI Taxonomy" id="1961234"/>
    <lineage>
        <taxon>Eukaryota</taxon>
        <taxon>Viridiplantae</taxon>
        <taxon>Streptophyta</taxon>
        <taxon>Embryophyta</taxon>
        <taxon>Tracheophyta</taxon>
        <taxon>Spermatophyta</taxon>
        <taxon>Magnoliopsida</taxon>
        <taxon>eudicotyledons</taxon>
        <taxon>Gunneridae</taxon>
        <taxon>Pentapetalae</taxon>
        <taxon>asterids</taxon>
        <taxon>lamiids</taxon>
        <taxon>Lamiales</taxon>
        <taxon>Orobanchaceae</taxon>
        <taxon>Pedicularideae</taxon>
        <taxon>Castillejinae</taxon>
        <taxon>Castilleja</taxon>
    </lineage>
</organism>